<dbReference type="SUPFAM" id="SSF52833">
    <property type="entry name" value="Thioredoxin-like"/>
    <property type="match status" value="1"/>
</dbReference>
<dbReference type="EMBL" id="CALLCH030000001">
    <property type="protein sequence ID" value="CAI4210263.1"/>
    <property type="molecule type" value="Genomic_DNA"/>
</dbReference>
<dbReference type="AlphaFoldDB" id="A0A9P1GUL7"/>
<evidence type="ECO:0000313" key="4">
    <source>
        <dbReference type="EMBL" id="CAI4210263.1"/>
    </source>
</evidence>
<evidence type="ECO:0000256" key="3">
    <source>
        <dbReference type="SAM" id="MobiDB-lite"/>
    </source>
</evidence>
<dbReference type="CDD" id="cd03062">
    <property type="entry name" value="TRX_Fd_Sucrase"/>
    <property type="match status" value="1"/>
</dbReference>
<comment type="similarity">
    <text evidence="1">Belongs to the AIM32 family.</text>
</comment>
<dbReference type="PANTHER" id="PTHR31902:SF7">
    <property type="entry name" value="ALTERED INHERITANCE OF MITOCHONDRIA PROTEIN 32"/>
    <property type="match status" value="1"/>
</dbReference>
<proteinExistence type="inferred from homology"/>
<evidence type="ECO:0000256" key="1">
    <source>
        <dbReference type="ARBA" id="ARBA00038208"/>
    </source>
</evidence>
<keyword evidence="5" id="KW-1185">Reference proteome</keyword>
<dbReference type="PANTHER" id="PTHR31902">
    <property type="entry name" value="ACTIN PATCHES DISTAL PROTEIN 1"/>
    <property type="match status" value="1"/>
</dbReference>
<reference evidence="4" key="1">
    <citation type="submission" date="2022-11" db="EMBL/GenBank/DDBJ databases">
        <authorList>
            <person name="Scott C."/>
            <person name="Bruce N."/>
        </authorList>
    </citation>
    <scope>NUCLEOTIDE SEQUENCE</scope>
</reference>
<feature type="compositionally biased region" description="Low complexity" evidence="3">
    <location>
        <begin position="273"/>
        <end position="287"/>
    </location>
</feature>
<sequence length="385" mass="40738">MSYVPFPPSRSSPAFIFAISATVTTVLPGSVATRTSKAEPPSPLPLRGYLSPPTTDPLPACDCDPSVVAATAATADLDIDRAGKLEGAFSPYAEQVLVCTGKDDWASRVEEDEGADGGGDVLRGFKALFGRGGRFSDPFHNVSFLASSFPSPGPHPAAYLLPSFTYIPSIDPSQDSLVSLSKSLLLPETLHPMHAILDPEHRSCLTRAPPSPSSSFSISSIPDPVPVQDVMILICGHGGRDLRCGILGPLLRLAFRRTLARTQGISLLDDDSYPQAPSQPSPSSSPSTRVPAEQMTARVGLISHIGGHKFAGNIIIYVPPHATLPSPSSSSSTGLPHPLAGCSVWYGRVSPEHAEGIVRETVLAGNVVREHFRGGLDAERKLMRI</sequence>
<name>A0A9P1GUL7_9PEZI</name>
<accession>A0A9P1GUL7</accession>
<dbReference type="OrthoDB" id="10253744at2759"/>
<evidence type="ECO:0000313" key="5">
    <source>
        <dbReference type="Proteomes" id="UP000838763"/>
    </source>
</evidence>
<dbReference type="InterPro" id="IPR036249">
    <property type="entry name" value="Thioredoxin-like_sf"/>
</dbReference>
<evidence type="ECO:0000256" key="2">
    <source>
        <dbReference type="ARBA" id="ARBA00040895"/>
    </source>
</evidence>
<dbReference type="Gene3D" id="3.40.30.10">
    <property type="entry name" value="Glutaredoxin"/>
    <property type="match status" value="1"/>
</dbReference>
<organism evidence="4 5">
    <name type="scientific">Parascedosporium putredinis</name>
    <dbReference type="NCBI Taxonomy" id="1442378"/>
    <lineage>
        <taxon>Eukaryota</taxon>
        <taxon>Fungi</taxon>
        <taxon>Dikarya</taxon>
        <taxon>Ascomycota</taxon>
        <taxon>Pezizomycotina</taxon>
        <taxon>Sordariomycetes</taxon>
        <taxon>Hypocreomycetidae</taxon>
        <taxon>Microascales</taxon>
        <taxon>Microascaceae</taxon>
        <taxon>Parascedosporium</taxon>
    </lineage>
</organism>
<dbReference type="Pfam" id="PF06999">
    <property type="entry name" value="Suc_Fer-like"/>
    <property type="match status" value="1"/>
</dbReference>
<dbReference type="InterPro" id="IPR009737">
    <property type="entry name" value="Aim32/Apd1-like"/>
</dbReference>
<feature type="region of interest" description="Disordered" evidence="3">
    <location>
        <begin position="266"/>
        <end position="292"/>
    </location>
</feature>
<dbReference type="Proteomes" id="UP000838763">
    <property type="component" value="Unassembled WGS sequence"/>
</dbReference>
<comment type="caution">
    <text evidence="4">The sequence shown here is derived from an EMBL/GenBank/DDBJ whole genome shotgun (WGS) entry which is preliminary data.</text>
</comment>
<gene>
    <name evidence="4" type="ORF">PPNO1_LOCUS70</name>
</gene>
<protein>
    <recommendedName>
        <fullName evidence="2">Altered inheritance of mitochondria protein 32</fullName>
    </recommendedName>
</protein>